<comment type="caution">
    <text evidence="1">The sequence shown here is derived from an EMBL/GenBank/DDBJ whole genome shotgun (WGS) entry which is preliminary data.</text>
</comment>
<sequence>MLLAEEKIEEARFAQGILVDAQQQVASLQQELTTEVGLEVNAKVVVANLTMDVV</sequence>
<protein>
    <submittedName>
        <fullName evidence="1">Uncharacterized protein</fullName>
    </submittedName>
</protein>
<name>A0A8T0WPT8_PANVG</name>
<evidence type="ECO:0000313" key="2">
    <source>
        <dbReference type="Proteomes" id="UP000823388"/>
    </source>
</evidence>
<organism evidence="1 2">
    <name type="scientific">Panicum virgatum</name>
    <name type="common">Blackwell switchgrass</name>
    <dbReference type="NCBI Taxonomy" id="38727"/>
    <lineage>
        <taxon>Eukaryota</taxon>
        <taxon>Viridiplantae</taxon>
        <taxon>Streptophyta</taxon>
        <taxon>Embryophyta</taxon>
        <taxon>Tracheophyta</taxon>
        <taxon>Spermatophyta</taxon>
        <taxon>Magnoliopsida</taxon>
        <taxon>Liliopsida</taxon>
        <taxon>Poales</taxon>
        <taxon>Poaceae</taxon>
        <taxon>PACMAD clade</taxon>
        <taxon>Panicoideae</taxon>
        <taxon>Panicodae</taxon>
        <taxon>Paniceae</taxon>
        <taxon>Panicinae</taxon>
        <taxon>Panicum</taxon>
        <taxon>Panicum sect. Hiantes</taxon>
    </lineage>
</organism>
<dbReference type="AlphaFoldDB" id="A0A8T0WPT8"/>
<proteinExistence type="predicted"/>
<keyword evidence="2" id="KW-1185">Reference proteome</keyword>
<reference evidence="1" key="1">
    <citation type="submission" date="2020-05" db="EMBL/GenBank/DDBJ databases">
        <title>WGS assembly of Panicum virgatum.</title>
        <authorList>
            <person name="Lovell J.T."/>
            <person name="Jenkins J."/>
            <person name="Shu S."/>
            <person name="Juenger T.E."/>
            <person name="Schmutz J."/>
        </authorList>
    </citation>
    <scope>NUCLEOTIDE SEQUENCE</scope>
    <source>
        <strain evidence="1">AP13</strain>
    </source>
</reference>
<dbReference type="EMBL" id="CM029038">
    <property type="protein sequence ID" value="KAG2651122.1"/>
    <property type="molecule type" value="Genomic_DNA"/>
</dbReference>
<gene>
    <name evidence="1" type="ORF">PVAP13_1NG246719</name>
</gene>
<accession>A0A8T0WPT8</accession>
<dbReference type="Proteomes" id="UP000823388">
    <property type="component" value="Chromosome 1N"/>
</dbReference>
<evidence type="ECO:0000313" key="1">
    <source>
        <dbReference type="EMBL" id="KAG2651122.1"/>
    </source>
</evidence>